<accession>A0AAV4V4Q4</accession>
<organism evidence="1 2">
    <name type="scientific">Caerostris extrusa</name>
    <name type="common">Bark spider</name>
    <name type="synonym">Caerostris bankana</name>
    <dbReference type="NCBI Taxonomy" id="172846"/>
    <lineage>
        <taxon>Eukaryota</taxon>
        <taxon>Metazoa</taxon>
        <taxon>Ecdysozoa</taxon>
        <taxon>Arthropoda</taxon>
        <taxon>Chelicerata</taxon>
        <taxon>Arachnida</taxon>
        <taxon>Araneae</taxon>
        <taxon>Araneomorphae</taxon>
        <taxon>Entelegynae</taxon>
        <taxon>Araneoidea</taxon>
        <taxon>Araneidae</taxon>
        <taxon>Caerostris</taxon>
    </lineage>
</organism>
<name>A0AAV4V4Q4_CAEEX</name>
<comment type="caution">
    <text evidence="1">The sequence shown here is derived from an EMBL/GenBank/DDBJ whole genome shotgun (WGS) entry which is preliminary data.</text>
</comment>
<keyword evidence="2" id="KW-1185">Reference proteome</keyword>
<dbReference type="AlphaFoldDB" id="A0AAV4V4Q4"/>
<dbReference type="Proteomes" id="UP001054945">
    <property type="component" value="Unassembled WGS sequence"/>
</dbReference>
<dbReference type="EMBL" id="BPLR01013892">
    <property type="protein sequence ID" value="GIY64530.1"/>
    <property type="molecule type" value="Genomic_DNA"/>
</dbReference>
<sequence>MYLKVTDEPFKDLVMMSSIFVRLTMDEGLPSQPTDVVSLQFGTNVFIGLVKQIPFKETAPSCALNNSFVSACFMKPGTINSLMTKRLATNRPVPAAPTGKEIWPFLMLLGSDFVRIFPFLADSEDSAFT</sequence>
<evidence type="ECO:0000313" key="1">
    <source>
        <dbReference type="EMBL" id="GIY64530.1"/>
    </source>
</evidence>
<evidence type="ECO:0000313" key="2">
    <source>
        <dbReference type="Proteomes" id="UP001054945"/>
    </source>
</evidence>
<gene>
    <name evidence="1" type="ORF">CEXT_65351</name>
</gene>
<proteinExistence type="predicted"/>
<protein>
    <submittedName>
        <fullName evidence="1">Uncharacterized protein</fullName>
    </submittedName>
</protein>
<reference evidence="1 2" key="1">
    <citation type="submission" date="2021-06" db="EMBL/GenBank/DDBJ databases">
        <title>Caerostris extrusa draft genome.</title>
        <authorList>
            <person name="Kono N."/>
            <person name="Arakawa K."/>
        </authorList>
    </citation>
    <scope>NUCLEOTIDE SEQUENCE [LARGE SCALE GENOMIC DNA]</scope>
</reference>